<feature type="coiled-coil region" evidence="1">
    <location>
        <begin position="163"/>
        <end position="190"/>
    </location>
</feature>
<dbReference type="GO" id="GO:0006352">
    <property type="term" value="P:DNA-templated transcription initiation"/>
    <property type="evidence" value="ECO:0007669"/>
    <property type="project" value="InterPro"/>
</dbReference>
<dbReference type="InterPro" id="IPR013325">
    <property type="entry name" value="RNA_pol_sigma_r2"/>
</dbReference>
<dbReference type="AlphaFoldDB" id="A0A6N7QSP2"/>
<dbReference type="Proteomes" id="UP000435187">
    <property type="component" value="Unassembled WGS sequence"/>
</dbReference>
<dbReference type="SUPFAM" id="SSF88946">
    <property type="entry name" value="Sigma2 domain of RNA polymerase sigma factors"/>
    <property type="match status" value="1"/>
</dbReference>
<name>A0A6N7QSP2_9BACI</name>
<comment type="caution">
    <text evidence="2">The sequence shown here is derived from an EMBL/GenBank/DDBJ whole genome shotgun (WGS) entry which is preliminary data.</text>
</comment>
<dbReference type="GO" id="GO:0003700">
    <property type="term" value="F:DNA-binding transcription factor activity"/>
    <property type="evidence" value="ECO:0007669"/>
    <property type="project" value="InterPro"/>
</dbReference>
<evidence type="ECO:0008006" key="4">
    <source>
        <dbReference type="Google" id="ProtNLM"/>
    </source>
</evidence>
<dbReference type="Gene3D" id="1.10.1740.10">
    <property type="match status" value="1"/>
</dbReference>
<accession>A0A6N7QSP2</accession>
<evidence type="ECO:0000313" key="2">
    <source>
        <dbReference type="EMBL" id="MRI65137.1"/>
    </source>
</evidence>
<dbReference type="EMBL" id="WJEE01000002">
    <property type="protein sequence ID" value="MRI65137.1"/>
    <property type="molecule type" value="Genomic_DNA"/>
</dbReference>
<sequence>MEQKYIDGEWVTVDDLLEKHTGFIKEKINPLKKTAFLIGMTKEDLFISGAMGLTEAFKKFDSDKGVKFLSFAGPYIQGYMMNEIAKHNFLVRVPSHIYWLMTKIRQCELEEEEPEKVAKKLDAPIEHVTSALETMKTRIKSTNQKAEIDSDDTLEDILTSTPYDETEIYVNEFKDRLNEIENRVLSLKMDGYTDRDIGKIFNKSRGYTGFIMKKVRKKYQQYAR</sequence>
<organism evidence="2 3">
    <name type="scientific">Gracilibacillus thailandensis</name>
    <dbReference type="NCBI Taxonomy" id="563735"/>
    <lineage>
        <taxon>Bacteria</taxon>
        <taxon>Bacillati</taxon>
        <taxon>Bacillota</taxon>
        <taxon>Bacilli</taxon>
        <taxon>Bacillales</taxon>
        <taxon>Bacillaceae</taxon>
        <taxon>Gracilibacillus</taxon>
    </lineage>
</organism>
<keyword evidence="1" id="KW-0175">Coiled coil</keyword>
<evidence type="ECO:0000256" key="1">
    <source>
        <dbReference type="SAM" id="Coils"/>
    </source>
</evidence>
<dbReference type="InterPro" id="IPR050239">
    <property type="entry name" value="Sigma-70_RNA_pol_init_factors"/>
</dbReference>
<gene>
    <name evidence="2" type="ORF">GH885_02090</name>
</gene>
<keyword evidence="3" id="KW-1185">Reference proteome</keyword>
<reference evidence="2 3" key="1">
    <citation type="submission" date="2019-10" db="EMBL/GenBank/DDBJ databases">
        <title>Gracilibacillus salitolerans sp. nov., a moderate halophile isolated from a saline soil in northwest China.</title>
        <authorList>
            <person name="Gan L."/>
        </authorList>
    </citation>
    <scope>NUCLEOTIDE SEQUENCE [LARGE SCALE GENOMIC DNA]</scope>
    <source>
        <strain evidence="2 3">TP2-8</strain>
    </source>
</reference>
<dbReference type="RefSeq" id="WP_153834003.1">
    <property type="nucleotide sequence ID" value="NZ_JBHUMW010000105.1"/>
</dbReference>
<dbReference type="InterPro" id="IPR013324">
    <property type="entry name" value="RNA_pol_sigma_r3/r4-like"/>
</dbReference>
<protein>
    <recommendedName>
        <fullName evidence="4">Sigma-70 family RNA polymerase sigma factor</fullName>
    </recommendedName>
</protein>
<dbReference type="SUPFAM" id="SSF88659">
    <property type="entry name" value="Sigma3 and sigma4 domains of RNA polymerase sigma factors"/>
    <property type="match status" value="1"/>
</dbReference>
<evidence type="ECO:0000313" key="3">
    <source>
        <dbReference type="Proteomes" id="UP000435187"/>
    </source>
</evidence>
<proteinExistence type="predicted"/>
<dbReference type="PANTHER" id="PTHR30603:SF47">
    <property type="entry name" value="RNA POLYMERASE SIGMA FACTOR SIGD, CHLOROPLASTIC"/>
    <property type="match status" value="1"/>
</dbReference>
<dbReference type="PANTHER" id="PTHR30603">
    <property type="entry name" value="RNA POLYMERASE SIGMA FACTOR RPO"/>
    <property type="match status" value="1"/>
</dbReference>